<sequence length="206" mass="22942">MVNNNSGQNNEQYWYPRLPDGYDGNDRRGHGGPVPMPSTNPGEYRPNHGWTPYGMPSDHTGFTAQRPPSHGMPGFPPGHGGPPHGTPGFPPGHGGPSHGWPGFPPGHSNQPGRPPGQHGGNQAPQSAPPSWTPEYPSHQLFAVDPGAIARCMYRFTYIWLSRRQGFWFYPVFLGRRSVAGYRWNSRRRRWEYTGLDLDNINSFTCV</sequence>
<feature type="region of interest" description="Disordered" evidence="1">
    <location>
        <begin position="1"/>
        <end position="133"/>
    </location>
</feature>
<feature type="compositionally biased region" description="Pro residues" evidence="1">
    <location>
        <begin position="74"/>
        <end position="90"/>
    </location>
</feature>
<dbReference type="AlphaFoldDB" id="A0A380C954"/>
<gene>
    <name evidence="2" type="ORF">NCTC4822_02607</name>
</gene>
<organism evidence="2 3">
    <name type="scientific">Sporosarcina pasteurii</name>
    <name type="common">Bacillus pasteurii</name>
    <dbReference type="NCBI Taxonomy" id="1474"/>
    <lineage>
        <taxon>Bacteria</taxon>
        <taxon>Bacillati</taxon>
        <taxon>Bacillota</taxon>
        <taxon>Bacilli</taxon>
        <taxon>Bacillales</taxon>
        <taxon>Caryophanaceae</taxon>
        <taxon>Sporosarcina</taxon>
    </lineage>
</organism>
<dbReference type="EMBL" id="UGYZ01000002">
    <property type="protein sequence ID" value="SUJ15436.1"/>
    <property type="molecule type" value="Genomic_DNA"/>
</dbReference>
<protein>
    <recommendedName>
        <fullName evidence="4">Transporter</fullName>
    </recommendedName>
</protein>
<name>A0A380C954_SPOPA</name>
<feature type="compositionally biased region" description="Low complexity" evidence="1">
    <location>
        <begin position="98"/>
        <end position="108"/>
    </location>
</feature>
<keyword evidence="3" id="KW-1185">Reference proteome</keyword>
<evidence type="ECO:0000313" key="2">
    <source>
        <dbReference type="EMBL" id="SUJ15436.1"/>
    </source>
</evidence>
<evidence type="ECO:0000313" key="3">
    <source>
        <dbReference type="Proteomes" id="UP000254519"/>
    </source>
</evidence>
<evidence type="ECO:0000256" key="1">
    <source>
        <dbReference type="SAM" id="MobiDB-lite"/>
    </source>
</evidence>
<proteinExistence type="predicted"/>
<feature type="compositionally biased region" description="Polar residues" evidence="1">
    <location>
        <begin position="1"/>
        <end position="12"/>
    </location>
</feature>
<dbReference type="RefSeq" id="WP_243835677.1">
    <property type="nucleotide sequence ID" value="NZ_CP038012.1"/>
</dbReference>
<dbReference type="Proteomes" id="UP000254519">
    <property type="component" value="Unassembled WGS sequence"/>
</dbReference>
<evidence type="ECO:0008006" key="4">
    <source>
        <dbReference type="Google" id="ProtNLM"/>
    </source>
</evidence>
<reference evidence="2 3" key="1">
    <citation type="submission" date="2018-06" db="EMBL/GenBank/DDBJ databases">
        <authorList>
            <consortium name="Pathogen Informatics"/>
            <person name="Doyle S."/>
        </authorList>
    </citation>
    <scope>NUCLEOTIDE SEQUENCE [LARGE SCALE GENOMIC DNA]</scope>
    <source>
        <strain evidence="3">ATCC 11859 / DSM 33 / NCIB 8841 / NCTC 4822</strain>
    </source>
</reference>
<accession>A0A380C954</accession>